<reference evidence="1" key="1">
    <citation type="submission" date="2018-04" db="EMBL/GenBank/DDBJ databases">
        <title>Transcriptome assembly of Sipha flava.</title>
        <authorList>
            <person name="Scully E.D."/>
            <person name="Geib S.M."/>
            <person name="Palmer N.A."/>
            <person name="Koch K."/>
            <person name="Bradshaw J."/>
            <person name="Heng-Moss T."/>
            <person name="Sarath G."/>
        </authorList>
    </citation>
    <scope>NUCLEOTIDE SEQUENCE</scope>
</reference>
<accession>A0A2S2QCD0</accession>
<dbReference type="RefSeq" id="XP_025414162.1">
    <property type="nucleotide sequence ID" value="XM_025558377.1"/>
</dbReference>
<gene>
    <name evidence="3 4" type="primary">LOC112686179</name>
    <name evidence="1" type="ORF">g.53863</name>
</gene>
<organism evidence="1">
    <name type="scientific">Sipha flava</name>
    <name type="common">yellow sugarcane aphid</name>
    <dbReference type="NCBI Taxonomy" id="143950"/>
    <lineage>
        <taxon>Eukaryota</taxon>
        <taxon>Metazoa</taxon>
        <taxon>Ecdysozoa</taxon>
        <taxon>Arthropoda</taxon>
        <taxon>Hexapoda</taxon>
        <taxon>Insecta</taxon>
        <taxon>Pterygota</taxon>
        <taxon>Neoptera</taxon>
        <taxon>Paraneoptera</taxon>
        <taxon>Hemiptera</taxon>
        <taxon>Sternorrhyncha</taxon>
        <taxon>Aphidomorpha</taxon>
        <taxon>Aphidoidea</taxon>
        <taxon>Aphididae</taxon>
        <taxon>Sipha</taxon>
    </lineage>
</organism>
<sequence length="207" mass="23377">MTEPRNASSNIYQGGGYFEFSSEKNWGTEQDDCRIFDSIDITHLADSIASVPFNLRHNIPVDLFTVEQLEEFEVESSLALSRHSFQCKSKLSNKIIKSTSTESSCVPETDKLLELIMKNDSRAEEDNNDLNCELQSNEQLCAILGNKKPFINILQDEANTIHNIDISKTDSKTIIDQITSIKLDSEVNITNHDSGHWLDSMLEDSDE</sequence>
<dbReference type="RefSeq" id="XP_025414161.1">
    <property type="nucleotide sequence ID" value="XM_025558376.1"/>
</dbReference>
<dbReference type="GeneID" id="112686179"/>
<dbReference type="AlphaFoldDB" id="A0A2S2QCD0"/>
<evidence type="ECO:0000313" key="2">
    <source>
        <dbReference type="Proteomes" id="UP000694846"/>
    </source>
</evidence>
<dbReference type="EMBL" id="GGMS01005987">
    <property type="protein sequence ID" value="MBY75190.1"/>
    <property type="molecule type" value="Transcribed_RNA"/>
</dbReference>
<evidence type="ECO:0000313" key="4">
    <source>
        <dbReference type="RefSeq" id="XP_025414162.1"/>
    </source>
</evidence>
<evidence type="ECO:0000313" key="1">
    <source>
        <dbReference type="EMBL" id="MBY75190.1"/>
    </source>
</evidence>
<protein>
    <submittedName>
        <fullName evidence="3 4">Uncharacterized protein LOC112686179 isoform X1</fullName>
    </submittedName>
</protein>
<dbReference type="OrthoDB" id="6338233at2759"/>
<proteinExistence type="predicted"/>
<reference evidence="3 4" key="2">
    <citation type="submission" date="2025-04" db="UniProtKB">
        <authorList>
            <consortium name="RefSeq"/>
        </authorList>
    </citation>
    <scope>IDENTIFICATION</scope>
    <source>
        <tissue evidence="3 4">Whole body</tissue>
    </source>
</reference>
<name>A0A2S2QCD0_9HEMI</name>
<keyword evidence="2" id="KW-1185">Reference proteome</keyword>
<evidence type="ECO:0000313" key="3">
    <source>
        <dbReference type="RefSeq" id="XP_025414161.1"/>
    </source>
</evidence>
<dbReference type="Proteomes" id="UP000694846">
    <property type="component" value="Unplaced"/>
</dbReference>